<feature type="region of interest" description="Disordered" evidence="1">
    <location>
        <begin position="1"/>
        <end position="47"/>
    </location>
</feature>
<gene>
    <name evidence="2" type="ORF">KF707C_41230</name>
</gene>
<reference evidence="3" key="1">
    <citation type="submission" date="2015-05" db="EMBL/GenBank/DDBJ databases">
        <title>Draft genome sequencing of a biphenyl-degrading bacterium, Pseudomonas balearica KF707 (=NBRC110670).</title>
        <authorList>
            <person name="Kimura N."/>
            <person name="Hirose J."/>
            <person name="Watanabe T."/>
            <person name="Suenaga H."/>
            <person name="Fujihara H."/>
            <person name="Noguchi M."/>
            <person name="Hashimoto M."/>
            <person name="Shimodaira J."/>
            <person name="Tsuchikane K."/>
            <person name="Hosoyama A."/>
            <person name="Yamazoe A."/>
            <person name="Fujita N."/>
            <person name="Furukawa K."/>
        </authorList>
    </citation>
    <scope>NUCLEOTIDE SEQUENCE [LARGE SCALE GENOMIC DNA]</scope>
    <source>
        <strain evidence="3">DSM 10086 / NBRC 110670 / KF707</strain>
    </source>
</reference>
<name>A0AAD1C1V0_METFU</name>
<dbReference type="AlphaFoldDB" id="A0AAD1C1V0"/>
<evidence type="ECO:0000256" key="1">
    <source>
        <dbReference type="SAM" id="MobiDB-lite"/>
    </source>
</evidence>
<evidence type="ECO:0000313" key="3">
    <source>
        <dbReference type="Proteomes" id="UP000218554"/>
    </source>
</evidence>
<proteinExistence type="predicted"/>
<organism evidence="2 3">
    <name type="scientific">Metapseudomonas furukawaii</name>
    <name type="common">Pseudomonas furukawaii</name>
    <dbReference type="NCBI Taxonomy" id="1149133"/>
    <lineage>
        <taxon>Bacteria</taxon>
        <taxon>Pseudomonadati</taxon>
        <taxon>Pseudomonadota</taxon>
        <taxon>Gammaproteobacteria</taxon>
        <taxon>Pseudomonadales</taxon>
        <taxon>Pseudomonadaceae</taxon>
        <taxon>Metapseudomonas</taxon>
    </lineage>
</organism>
<sequence>MEPRHLLHQGAPDIQSQLAGADDLTKPAATPGYPSPPAQATGEGGAA</sequence>
<protein>
    <submittedName>
        <fullName evidence="2">Uncharacterized protein</fullName>
    </submittedName>
</protein>
<dbReference type="EMBL" id="AP014862">
    <property type="protein sequence ID" value="BAU75811.1"/>
    <property type="molecule type" value="Genomic_DNA"/>
</dbReference>
<accession>A0AAD1C1V0</accession>
<dbReference type="KEGG" id="pfuw:KF707C_41230"/>
<reference evidence="2 3" key="2">
    <citation type="journal article" date="2017" name="Int. J. Syst. Evol. Microbiol.">
        <title>Pseudomonas furukawaii sp. nov., a polychlorinated biphenyl-degrading bacterium isolated from biphenyl-contaminated soil in Japan.</title>
        <authorList>
            <person name="Kimura N."/>
            <person name="Watanabe T."/>
            <person name="Suenaga H."/>
            <person name="Fujihara H."/>
            <person name="Futagami T."/>
            <person name="Goto M."/>
            <person name="Hanada S."/>
            <person name="Hirose J."/>
        </authorList>
    </citation>
    <scope>NUCLEOTIDE SEQUENCE [LARGE SCALE GENOMIC DNA]</scope>
    <source>
        <strain evidence="3">DSM 10086 / NBRC 110670 / KF707</strain>
    </source>
</reference>
<dbReference type="Proteomes" id="UP000218554">
    <property type="component" value="Chromosome"/>
</dbReference>
<keyword evidence="3" id="KW-1185">Reference proteome</keyword>
<evidence type="ECO:0000313" key="2">
    <source>
        <dbReference type="EMBL" id="BAU75811.1"/>
    </source>
</evidence>